<feature type="compositionally biased region" description="Low complexity" evidence="1">
    <location>
        <begin position="397"/>
        <end position="406"/>
    </location>
</feature>
<organism evidence="2 3">
    <name type="scientific">Pisum sativum</name>
    <name type="common">Garden pea</name>
    <name type="synonym">Lathyrus oleraceus</name>
    <dbReference type="NCBI Taxonomy" id="3888"/>
    <lineage>
        <taxon>Eukaryota</taxon>
        <taxon>Viridiplantae</taxon>
        <taxon>Streptophyta</taxon>
        <taxon>Embryophyta</taxon>
        <taxon>Tracheophyta</taxon>
        <taxon>Spermatophyta</taxon>
        <taxon>Magnoliopsida</taxon>
        <taxon>eudicotyledons</taxon>
        <taxon>Gunneridae</taxon>
        <taxon>Pentapetalae</taxon>
        <taxon>rosids</taxon>
        <taxon>fabids</taxon>
        <taxon>Fabales</taxon>
        <taxon>Fabaceae</taxon>
        <taxon>Papilionoideae</taxon>
        <taxon>50 kb inversion clade</taxon>
        <taxon>NPAAA clade</taxon>
        <taxon>Hologalegina</taxon>
        <taxon>IRL clade</taxon>
        <taxon>Fabeae</taxon>
        <taxon>Lathyrus</taxon>
    </lineage>
</organism>
<evidence type="ECO:0000256" key="1">
    <source>
        <dbReference type="SAM" id="MobiDB-lite"/>
    </source>
</evidence>
<dbReference type="Gramene" id="Psat06G0175800-T1">
    <property type="protein sequence ID" value="KAI5395280.1"/>
    <property type="gene ID" value="KIW84_061758"/>
</dbReference>
<dbReference type="InterPro" id="IPR053234">
    <property type="entry name" value="RPM1_Interactor"/>
</dbReference>
<accession>A0A9D4W3Y7</accession>
<dbReference type="EMBL" id="JAMSHJ010000006">
    <property type="protein sequence ID" value="KAI5395280.1"/>
    <property type="molecule type" value="Genomic_DNA"/>
</dbReference>
<dbReference type="AlphaFoldDB" id="A0A9D4W3Y7"/>
<dbReference type="PANTHER" id="PTHR33443:SF35">
    <property type="entry name" value="VQ DOMAIN-CONTAINING PROTEIN"/>
    <property type="match status" value="1"/>
</dbReference>
<feature type="compositionally biased region" description="Basic and acidic residues" evidence="1">
    <location>
        <begin position="48"/>
        <end position="59"/>
    </location>
</feature>
<name>A0A9D4W3Y7_PEA</name>
<evidence type="ECO:0000313" key="3">
    <source>
        <dbReference type="Proteomes" id="UP001058974"/>
    </source>
</evidence>
<keyword evidence="3" id="KW-1185">Reference proteome</keyword>
<sequence>MPVVVDISSDEEEDLKEGSKNTDLGWIEELLFNSGNESDSDGDSDVVFLHENKPPELKSKSSTLPVKVVDDGDDDDDDDCLVLEGDPENGVTSVDDEDATGSDELVVVGEKGQVACRDYPHARHLCAKFPFSSTPHERHCDLCHCYVCDTLAPCLKWGAGISSSDHCHANDKTEVWKIQRKDLKRTLSSPLPASTKYGTSLGVVHSQSNENLPYDTTHLSPISVLRNQADRSSAMHTPSLNCIPQNQVSRPKATYAHFSLNSGRQNQISRPIYPPVSKAINGTVPNGANRARYLGSRSNLPRDRNRPQYVPKQLLGVRNHVIQREQGRGASSIGPQFLRSPMMSKGGVGSMGGILAANHPSHGSSAFNIHVNGVQQPVDIHVTTGFSNPMNLSIFSHSSSGPGSLSRVNPHNRTHDPLYGQSLSSQSNDSHNFHQTCNQGNDATQSGVPSQDTCQPKPQEQNPAITAERVSAVGSSWDETEPLFECSPRQTSGSTNQPPNVEKFSTQFISTVEPVNASSRTPNLIVDFENWLSGQETGPMATDNDLPFELNIPSPDRTPFDDDSAMLSTWW</sequence>
<feature type="compositionally biased region" description="Polar residues" evidence="1">
    <location>
        <begin position="488"/>
        <end position="500"/>
    </location>
</feature>
<protein>
    <submittedName>
        <fullName evidence="2">Uncharacterized protein</fullName>
    </submittedName>
</protein>
<reference evidence="2 3" key="1">
    <citation type="journal article" date="2022" name="Nat. Genet.">
        <title>Improved pea reference genome and pan-genome highlight genomic features and evolutionary characteristics.</title>
        <authorList>
            <person name="Yang T."/>
            <person name="Liu R."/>
            <person name="Luo Y."/>
            <person name="Hu S."/>
            <person name="Wang D."/>
            <person name="Wang C."/>
            <person name="Pandey M.K."/>
            <person name="Ge S."/>
            <person name="Xu Q."/>
            <person name="Li N."/>
            <person name="Li G."/>
            <person name="Huang Y."/>
            <person name="Saxena R.K."/>
            <person name="Ji Y."/>
            <person name="Li M."/>
            <person name="Yan X."/>
            <person name="He Y."/>
            <person name="Liu Y."/>
            <person name="Wang X."/>
            <person name="Xiang C."/>
            <person name="Varshney R.K."/>
            <person name="Ding H."/>
            <person name="Gao S."/>
            <person name="Zong X."/>
        </authorList>
    </citation>
    <scope>NUCLEOTIDE SEQUENCE [LARGE SCALE GENOMIC DNA]</scope>
    <source>
        <strain evidence="2 3">cv. Zhongwan 6</strain>
    </source>
</reference>
<feature type="region of interest" description="Disordered" evidence="1">
    <location>
        <begin position="397"/>
        <end position="500"/>
    </location>
</feature>
<dbReference type="OrthoDB" id="266020at2759"/>
<proteinExistence type="predicted"/>
<feature type="region of interest" description="Disordered" evidence="1">
    <location>
        <begin position="34"/>
        <end position="66"/>
    </location>
</feature>
<dbReference type="Proteomes" id="UP001058974">
    <property type="component" value="Chromosome 6"/>
</dbReference>
<gene>
    <name evidence="2" type="ORF">KIW84_061758</name>
</gene>
<comment type="caution">
    <text evidence="2">The sequence shown here is derived from an EMBL/GenBank/DDBJ whole genome shotgun (WGS) entry which is preliminary data.</text>
</comment>
<dbReference type="PANTHER" id="PTHR33443">
    <property type="entry name" value="ZGC:112980"/>
    <property type="match status" value="1"/>
</dbReference>
<evidence type="ECO:0000313" key="2">
    <source>
        <dbReference type="EMBL" id="KAI5395280.1"/>
    </source>
</evidence>
<feature type="region of interest" description="Disordered" evidence="1">
    <location>
        <begin position="1"/>
        <end position="21"/>
    </location>
</feature>
<feature type="compositionally biased region" description="Polar residues" evidence="1">
    <location>
        <begin position="421"/>
        <end position="464"/>
    </location>
</feature>